<evidence type="ECO:0000259" key="2">
    <source>
        <dbReference type="Pfam" id="PF07995"/>
    </source>
</evidence>
<accession>A0A3E0WAB0</accession>
<evidence type="ECO:0000313" key="4">
    <source>
        <dbReference type="Proteomes" id="UP000257080"/>
    </source>
</evidence>
<gene>
    <name evidence="3" type="ORF">B7R25_12715</name>
</gene>
<dbReference type="PANTHER" id="PTHR19328">
    <property type="entry name" value="HEDGEHOG-INTERACTING PROTEIN"/>
    <property type="match status" value="1"/>
</dbReference>
<comment type="caution">
    <text evidence="3">The sequence shown here is derived from an EMBL/GenBank/DDBJ whole genome shotgun (WGS) entry which is preliminary data.</text>
</comment>
<dbReference type="InterPro" id="IPR012938">
    <property type="entry name" value="Glc/Sorbosone_DH"/>
</dbReference>
<dbReference type="Pfam" id="PF07995">
    <property type="entry name" value="GSDH"/>
    <property type="match status" value="1"/>
</dbReference>
<dbReference type="SUPFAM" id="SSF50952">
    <property type="entry name" value="Soluble quinoprotein glucose dehydrogenase"/>
    <property type="match status" value="1"/>
</dbReference>
<dbReference type="OrthoDB" id="9770043at2"/>
<organism evidence="3 4">
    <name type="scientific">Subtercola boreus</name>
    <dbReference type="NCBI Taxonomy" id="120213"/>
    <lineage>
        <taxon>Bacteria</taxon>
        <taxon>Bacillati</taxon>
        <taxon>Actinomycetota</taxon>
        <taxon>Actinomycetes</taxon>
        <taxon>Micrococcales</taxon>
        <taxon>Microbacteriaceae</taxon>
        <taxon>Subtercola</taxon>
    </lineage>
</organism>
<evidence type="ECO:0000313" key="3">
    <source>
        <dbReference type="EMBL" id="RFA26101.1"/>
    </source>
</evidence>
<dbReference type="PANTHER" id="PTHR19328:SF13">
    <property type="entry name" value="HIPL1 PROTEIN"/>
    <property type="match status" value="1"/>
</dbReference>
<sequence length="437" mass="43151">MTRRAGRAGSTGRAGAGAALGAAGFGVALLLAVSGCTGSDSETRGPVAATAAPSTTAPPATESAPTTAAPAPADKAPGAAPLTGAFHPTGDPATVADELDAPWSIVTLADGTVLVDERNTGAIKEIRADGSAGAIGTVPGVAAAGEGGLLGLAAYVDNTGVVGAASGGTAPTYLYAYLTTASDNRVVRMELAGGPGAFTLGQAYDVLTGIPKASNHNGGRILFGPDGMLYITAGDANQSSNAQRVESLSGKILRVTPTGAVPGDNPFPGSPVYSIGHRNPQGMAWSADGTMYAAEFGQNTWDELNVITPGANYGWPTVEGLGDGEAGATANGVTNPIVQWSTDEASPSGLAMVGDTLFMAALGGERIWSITVAGDGASQTAPAVKDFLVDSLGRIRDVSATADGSGLLLLSNNTDGRGSARAGDDRLARVALGAGAS</sequence>
<dbReference type="RefSeq" id="WP_116419321.1">
    <property type="nucleotide sequence ID" value="NZ_NBXC01000024.1"/>
</dbReference>
<dbReference type="Gene3D" id="2.120.10.30">
    <property type="entry name" value="TolB, C-terminal domain"/>
    <property type="match status" value="1"/>
</dbReference>
<dbReference type="InterPro" id="IPR011041">
    <property type="entry name" value="Quinoprot_gluc/sorb_DH_b-prop"/>
</dbReference>
<proteinExistence type="predicted"/>
<reference evidence="3 4" key="1">
    <citation type="submission" date="2017-04" db="EMBL/GenBank/DDBJ databases">
        <title>Comparative genome analysis of Subtercola boreus.</title>
        <authorList>
            <person name="Cho Y.-J."/>
            <person name="Cho A."/>
            <person name="Kim O.-S."/>
            <person name="Lee J.-I."/>
        </authorList>
    </citation>
    <scope>NUCLEOTIDE SEQUENCE [LARGE SCALE GENOMIC DNA]</scope>
    <source>
        <strain evidence="3 4">P28004</strain>
    </source>
</reference>
<dbReference type="Proteomes" id="UP000257080">
    <property type="component" value="Unassembled WGS sequence"/>
</dbReference>
<feature type="compositionally biased region" description="Low complexity" evidence="1">
    <location>
        <begin position="46"/>
        <end position="81"/>
    </location>
</feature>
<dbReference type="AlphaFoldDB" id="A0A3E0WAB0"/>
<dbReference type="InterPro" id="IPR011042">
    <property type="entry name" value="6-blade_b-propeller_TolB-like"/>
</dbReference>
<protein>
    <recommendedName>
        <fullName evidence="2">Glucose/Sorbosone dehydrogenase domain-containing protein</fullName>
    </recommendedName>
</protein>
<evidence type="ECO:0000256" key="1">
    <source>
        <dbReference type="SAM" id="MobiDB-lite"/>
    </source>
</evidence>
<feature type="domain" description="Glucose/Sorbosone dehydrogenase" evidence="2">
    <location>
        <begin position="99"/>
        <end position="416"/>
    </location>
</feature>
<name>A0A3E0WAB0_9MICO</name>
<dbReference type="EMBL" id="NBXE01000029">
    <property type="protein sequence ID" value="RFA26101.1"/>
    <property type="molecule type" value="Genomic_DNA"/>
</dbReference>
<feature type="region of interest" description="Disordered" evidence="1">
    <location>
        <begin position="40"/>
        <end position="94"/>
    </location>
</feature>